<protein>
    <submittedName>
        <fullName evidence="2">Head GIN domain-containing protein</fullName>
    </submittedName>
</protein>
<evidence type="ECO:0000259" key="1">
    <source>
        <dbReference type="Pfam" id="PF10988"/>
    </source>
</evidence>
<accession>A0ABW1L052</accession>
<dbReference type="EMBL" id="JBHPON010000002">
    <property type="protein sequence ID" value="MFC6036252.1"/>
    <property type="molecule type" value="Genomic_DNA"/>
</dbReference>
<name>A0ABW1L052_9PROT</name>
<reference evidence="2 3" key="1">
    <citation type="submission" date="2024-09" db="EMBL/GenBank/DDBJ databases">
        <authorList>
            <person name="Zhang Z.-H."/>
        </authorList>
    </citation>
    <scope>NUCLEOTIDE SEQUENCE [LARGE SCALE GENOMIC DNA]</scope>
    <source>
        <strain evidence="2 3">HHTR114</strain>
    </source>
</reference>
<dbReference type="RefSeq" id="WP_379882518.1">
    <property type="nucleotide sequence ID" value="NZ_JBHPON010000002.1"/>
</dbReference>
<keyword evidence="3" id="KW-1185">Reference proteome</keyword>
<dbReference type="PANTHER" id="PTHR39200:SF1">
    <property type="entry name" value="AUTO-TRANSPORTER ADHESIN HEAD GIN DOMAIN-CONTAINING PROTEIN-RELATED"/>
    <property type="match status" value="1"/>
</dbReference>
<evidence type="ECO:0000313" key="2">
    <source>
        <dbReference type="EMBL" id="MFC6036252.1"/>
    </source>
</evidence>
<gene>
    <name evidence="2" type="ORF">ACFMB1_11910</name>
</gene>
<feature type="domain" description="Putative auto-transporter adhesin head GIN" evidence="1">
    <location>
        <begin position="50"/>
        <end position="214"/>
    </location>
</feature>
<comment type="caution">
    <text evidence="2">The sequence shown here is derived from an EMBL/GenBank/DDBJ whole genome shotgun (WGS) entry which is preliminary data.</text>
</comment>
<proteinExistence type="predicted"/>
<dbReference type="InterPro" id="IPR021255">
    <property type="entry name" value="DUF2807"/>
</dbReference>
<dbReference type="Pfam" id="PF10988">
    <property type="entry name" value="DUF2807"/>
    <property type="match status" value="1"/>
</dbReference>
<sequence>MRIFFGVIIGLVLAIGIAVTAANYAFGSLKNVGERDKSKDISETLDLTGFDEIDIGGVFEIDVTVGGDFSVVVSGAPAEMERLEAGVENGVLKLDRKEGQRGAHRWRDFGLTAKITLPALTGVDIAGVADARISGVDADEFDIDLAGVGDLNIEGSCGHLEADVSGVGDLDAKGLECREVDVDVSGVGSASVYASESADVTVSGIGSIDIYGSPSRVEKDSSFIASISVK</sequence>
<dbReference type="Proteomes" id="UP001596116">
    <property type="component" value="Unassembled WGS sequence"/>
</dbReference>
<dbReference type="Gene3D" id="2.160.20.120">
    <property type="match status" value="1"/>
</dbReference>
<evidence type="ECO:0000313" key="3">
    <source>
        <dbReference type="Proteomes" id="UP001596116"/>
    </source>
</evidence>
<dbReference type="PANTHER" id="PTHR39200">
    <property type="entry name" value="HYPOTHETICAL EXPORTED PROTEIN"/>
    <property type="match status" value="1"/>
</dbReference>
<organism evidence="2 3">
    <name type="scientific">Hyphococcus aureus</name>
    <dbReference type="NCBI Taxonomy" id="2666033"/>
    <lineage>
        <taxon>Bacteria</taxon>
        <taxon>Pseudomonadati</taxon>
        <taxon>Pseudomonadota</taxon>
        <taxon>Alphaproteobacteria</taxon>
        <taxon>Parvularculales</taxon>
        <taxon>Parvularculaceae</taxon>
        <taxon>Hyphococcus</taxon>
    </lineage>
</organism>